<keyword evidence="4" id="KW-0560">Oxidoreductase</keyword>
<keyword evidence="6" id="KW-1133">Transmembrane helix</keyword>
<dbReference type="PANTHER" id="PTHR24305">
    <property type="entry name" value="CYTOCHROME P450"/>
    <property type="match status" value="1"/>
</dbReference>
<dbReference type="InterPro" id="IPR036396">
    <property type="entry name" value="Cyt_P450_sf"/>
</dbReference>
<dbReference type="GeneID" id="70220957"/>
<keyword evidence="5" id="KW-0408">Iron</keyword>
<keyword evidence="8" id="KW-1185">Reference proteome</keyword>
<evidence type="ECO:0000256" key="6">
    <source>
        <dbReference type="SAM" id="Phobius"/>
    </source>
</evidence>
<dbReference type="InterPro" id="IPR050121">
    <property type="entry name" value="Cytochrome_P450_monoxygenase"/>
</dbReference>
<evidence type="ECO:0000313" key="7">
    <source>
        <dbReference type="EMBL" id="KAH7205163.1"/>
    </source>
</evidence>
<dbReference type="InterPro" id="IPR001128">
    <property type="entry name" value="Cyt_P450"/>
</dbReference>
<dbReference type="Pfam" id="PF00067">
    <property type="entry name" value="p450"/>
    <property type="match status" value="1"/>
</dbReference>
<gene>
    <name evidence="7" type="ORF">BKA55DRAFT_547268</name>
</gene>
<evidence type="ECO:0000256" key="4">
    <source>
        <dbReference type="ARBA" id="ARBA00023002"/>
    </source>
</evidence>
<comment type="caution">
    <text evidence="7">The sequence shown here is derived from an EMBL/GenBank/DDBJ whole genome shotgun (WGS) entry which is preliminary data.</text>
</comment>
<comment type="similarity">
    <text evidence="1">Belongs to the cytochrome P450 family.</text>
</comment>
<keyword evidence="3" id="KW-0479">Metal-binding</keyword>
<dbReference type="Gene3D" id="1.10.630.10">
    <property type="entry name" value="Cytochrome P450"/>
    <property type="match status" value="1"/>
</dbReference>
<sequence>MLAEADGQDKTTLSISTVQAEAGNLILAGLATTATTLTYLIWAILKQPQLQADLERKTSELGHELTLEKLKNAPLLNSIIEETLRLYGAAPFSLPRGILENKQLICGTEDLIKMCQVALWSHLMAVARYQTFFAA</sequence>
<evidence type="ECO:0000256" key="5">
    <source>
        <dbReference type="ARBA" id="ARBA00023004"/>
    </source>
</evidence>
<evidence type="ECO:0000313" key="8">
    <source>
        <dbReference type="Proteomes" id="UP000720189"/>
    </source>
</evidence>
<dbReference type="PANTHER" id="PTHR24305:SF96">
    <property type="entry name" value="CYTOCHROME P450 MONOOXYGENASE STCB-RELATED"/>
    <property type="match status" value="1"/>
</dbReference>
<dbReference type="GO" id="GO:0016705">
    <property type="term" value="F:oxidoreductase activity, acting on paired donors, with incorporation or reduction of molecular oxygen"/>
    <property type="evidence" value="ECO:0007669"/>
    <property type="project" value="InterPro"/>
</dbReference>
<dbReference type="RefSeq" id="XP_046040935.1">
    <property type="nucleotide sequence ID" value="XM_046191003.1"/>
</dbReference>
<evidence type="ECO:0000256" key="2">
    <source>
        <dbReference type="ARBA" id="ARBA00022617"/>
    </source>
</evidence>
<organism evidence="7 8">
    <name type="scientific">Fusarium redolens</name>
    <dbReference type="NCBI Taxonomy" id="48865"/>
    <lineage>
        <taxon>Eukaryota</taxon>
        <taxon>Fungi</taxon>
        <taxon>Dikarya</taxon>
        <taxon>Ascomycota</taxon>
        <taxon>Pezizomycotina</taxon>
        <taxon>Sordariomycetes</taxon>
        <taxon>Hypocreomycetidae</taxon>
        <taxon>Hypocreales</taxon>
        <taxon>Nectriaceae</taxon>
        <taxon>Fusarium</taxon>
        <taxon>Fusarium redolens species complex</taxon>
    </lineage>
</organism>
<dbReference type="EMBL" id="JAGMUX010000039">
    <property type="protein sequence ID" value="KAH7205163.1"/>
    <property type="molecule type" value="Genomic_DNA"/>
</dbReference>
<keyword evidence="6" id="KW-0472">Membrane</keyword>
<dbReference type="InterPro" id="IPR002401">
    <property type="entry name" value="Cyt_P450_E_grp-I"/>
</dbReference>
<dbReference type="GO" id="GO:0005506">
    <property type="term" value="F:iron ion binding"/>
    <property type="evidence" value="ECO:0007669"/>
    <property type="project" value="InterPro"/>
</dbReference>
<dbReference type="Proteomes" id="UP000720189">
    <property type="component" value="Unassembled WGS sequence"/>
</dbReference>
<dbReference type="OrthoDB" id="1470350at2759"/>
<keyword evidence="6" id="KW-0812">Transmembrane</keyword>
<evidence type="ECO:0000256" key="1">
    <source>
        <dbReference type="ARBA" id="ARBA00010617"/>
    </source>
</evidence>
<proteinExistence type="inferred from homology"/>
<feature type="transmembrane region" description="Helical" evidence="6">
    <location>
        <begin position="25"/>
        <end position="45"/>
    </location>
</feature>
<protein>
    <submittedName>
        <fullName evidence="7">Cytochrome P450</fullName>
    </submittedName>
</protein>
<dbReference type="AlphaFoldDB" id="A0A9P9FVU5"/>
<dbReference type="SUPFAM" id="SSF48264">
    <property type="entry name" value="Cytochrome P450"/>
    <property type="match status" value="1"/>
</dbReference>
<accession>A0A9P9FVU5</accession>
<reference evidence="7" key="1">
    <citation type="journal article" date="2021" name="Nat. Commun.">
        <title>Genetic determinants of endophytism in the Arabidopsis root mycobiome.</title>
        <authorList>
            <person name="Mesny F."/>
            <person name="Miyauchi S."/>
            <person name="Thiergart T."/>
            <person name="Pickel B."/>
            <person name="Atanasova L."/>
            <person name="Karlsson M."/>
            <person name="Huettel B."/>
            <person name="Barry K.W."/>
            <person name="Haridas S."/>
            <person name="Chen C."/>
            <person name="Bauer D."/>
            <person name="Andreopoulos W."/>
            <person name="Pangilinan J."/>
            <person name="LaButti K."/>
            <person name="Riley R."/>
            <person name="Lipzen A."/>
            <person name="Clum A."/>
            <person name="Drula E."/>
            <person name="Henrissat B."/>
            <person name="Kohler A."/>
            <person name="Grigoriev I.V."/>
            <person name="Martin F.M."/>
            <person name="Hacquard S."/>
        </authorList>
    </citation>
    <scope>NUCLEOTIDE SEQUENCE</scope>
    <source>
        <strain evidence="7">MPI-CAGE-AT-0023</strain>
    </source>
</reference>
<name>A0A9P9FVU5_FUSRE</name>
<dbReference type="GO" id="GO:0020037">
    <property type="term" value="F:heme binding"/>
    <property type="evidence" value="ECO:0007669"/>
    <property type="project" value="InterPro"/>
</dbReference>
<dbReference type="GO" id="GO:0004497">
    <property type="term" value="F:monooxygenase activity"/>
    <property type="evidence" value="ECO:0007669"/>
    <property type="project" value="InterPro"/>
</dbReference>
<dbReference type="PRINTS" id="PR00463">
    <property type="entry name" value="EP450I"/>
</dbReference>
<evidence type="ECO:0000256" key="3">
    <source>
        <dbReference type="ARBA" id="ARBA00022723"/>
    </source>
</evidence>
<keyword evidence="2" id="KW-0349">Heme</keyword>